<evidence type="ECO:0000313" key="2">
    <source>
        <dbReference type="Proteomes" id="UP000324222"/>
    </source>
</evidence>
<accession>A0A5B7K8E5</accession>
<sequence>MCGPWLTTVFARARAETTRCYASRREISSG</sequence>
<gene>
    <name evidence="1" type="ORF">E2C01_097020</name>
</gene>
<reference evidence="1 2" key="1">
    <citation type="submission" date="2019-05" db="EMBL/GenBank/DDBJ databases">
        <title>Another draft genome of Portunus trituberculatus and its Hox gene families provides insights of decapod evolution.</title>
        <authorList>
            <person name="Jeong J.-H."/>
            <person name="Song I."/>
            <person name="Kim S."/>
            <person name="Choi T."/>
            <person name="Kim D."/>
            <person name="Ryu S."/>
            <person name="Kim W."/>
        </authorList>
    </citation>
    <scope>NUCLEOTIDE SEQUENCE [LARGE SCALE GENOMIC DNA]</scope>
    <source>
        <tissue evidence="1">Muscle</tissue>
    </source>
</reference>
<organism evidence="1 2">
    <name type="scientific">Portunus trituberculatus</name>
    <name type="common">Swimming crab</name>
    <name type="synonym">Neptunus trituberculatus</name>
    <dbReference type="NCBI Taxonomy" id="210409"/>
    <lineage>
        <taxon>Eukaryota</taxon>
        <taxon>Metazoa</taxon>
        <taxon>Ecdysozoa</taxon>
        <taxon>Arthropoda</taxon>
        <taxon>Crustacea</taxon>
        <taxon>Multicrustacea</taxon>
        <taxon>Malacostraca</taxon>
        <taxon>Eumalacostraca</taxon>
        <taxon>Eucarida</taxon>
        <taxon>Decapoda</taxon>
        <taxon>Pleocyemata</taxon>
        <taxon>Brachyura</taxon>
        <taxon>Eubrachyura</taxon>
        <taxon>Portunoidea</taxon>
        <taxon>Portunidae</taxon>
        <taxon>Portuninae</taxon>
        <taxon>Portunus</taxon>
    </lineage>
</organism>
<proteinExistence type="predicted"/>
<dbReference type="Proteomes" id="UP000324222">
    <property type="component" value="Unassembled WGS sequence"/>
</dbReference>
<dbReference type="EMBL" id="VSRR010127330">
    <property type="protein sequence ID" value="MPD01488.1"/>
    <property type="molecule type" value="Genomic_DNA"/>
</dbReference>
<name>A0A5B7K8E5_PORTR</name>
<comment type="caution">
    <text evidence="1">The sequence shown here is derived from an EMBL/GenBank/DDBJ whole genome shotgun (WGS) entry which is preliminary data.</text>
</comment>
<keyword evidence="2" id="KW-1185">Reference proteome</keyword>
<evidence type="ECO:0000313" key="1">
    <source>
        <dbReference type="EMBL" id="MPD01488.1"/>
    </source>
</evidence>
<protein>
    <submittedName>
        <fullName evidence="1">Uncharacterized protein</fullName>
    </submittedName>
</protein>
<dbReference type="AlphaFoldDB" id="A0A5B7K8E5"/>